<evidence type="ECO:0000313" key="12">
    <source>
        <dbReference type="Proteomes" id="UP001458880"/>
    </source>
</evidence>
<dbReference type="GO" id="GO:0004984">
    <property type="term" value="F:olfactory receptor activity"/>
    <property type="evidence" value="ECO:0007669"/>
    <property type="project" value="InterPro"/>
</dbReference>
<dbReference type="GO" id="GO:0005549">
    <property type="term" value="F:odorant binding"/>
    <property type="evidence" value="ECO:0007669"/>
    <property type="project" value="InterPro"/>
</dbReference>
<comment type="caution">
    <text evidence="11">The sequence shown here is derived from an EMBL/GenBank/DDBJ whole genome shotgun (WGS) entry which is preliminary data.</text>
</comment>
<keyword evidence="12" id="KW-1185">Reference proteome</keyword>
<dbReference type="AlphaFoldDB" id="A0AAW1LT48"/>
<dbReference type="GO" id="GO:0007165">
    <property type="term" value="P:signal transduction"/>
    <property type="evidence" value="ECO:0007669"/>
    <property type="project" value="UniProtKB-KW"/>
</dbReference>
<keyword evidence="9" id="KW-0807">Transducer</keyword>
<sequence length="330" mass="38041">MFINILLNLDDLETVFVITHLLVTELGYTTKTYYFMRMLKEFNALEELLEDPIFNEHSLDQDNFVSREIHISKILSNIFRILSWGAQLTYTICPILDGDIWAIPIWVPFTDGSPKLIYQGYEALCFMSLASVEPALDLIPVGFISTMAAQLDILNDNLKNSTDRSETDELQVQEDKIRRRLAKCVEHHLAILSFLKKLEEIFSFGIFIQIFTSVGAICMSGLQFLVVPVKSATFVAVFIYFWVMVVQIGTCCWVGQTLITKSNQIRDACYESTWYDCETSTKRMLFIIMERSKKTVAFRAGNFFNISLATFVMIIRNSYSYFAVLMQMYK</sequence>
<evidence type="ECO:0000256" key="1">
    <source>
        <dbReference type="ARBA" id="ARBA00004651"/>
    </source>
</evidence>
<evidence type="ECO:0000256" key="7">
    <source>
        <dbReference type="ARBA" id="ARBA00023136"/>
    </source>
</evidence>
<dbReference type="PANTHER" id="PTHR21137:SF35">
    <property type="entry name" value="ODORANT RECEPTOR 19A-RELATED"/>
    <property type="match status" value="1"/>
</dbReference>
<dbReference type="Pfam" id="PF02949">
    <property type="entry name" value="7tm_6"/>
    <property type="match status" value="1"/>
</dbReference>
<accession>A0AAW1LT48</accession>
<feature type="transmembrane region" description="Helical" evidence="10">
    <location>
        <begin position="232"/>
        <end position="255"/>
    </location>
</feature>
<evidence type="ECO:0000256" key="8">
    <source>
        <dbReference type="ARBA" id="ARBA00023170"/>
    </source>
</evidence>
<dbReference type="EMBL" id="JASPKY010000103">
    <property type="protein sequence ID" value="KAK9737178.1"/>
    <property type="molecule type" value="Genomic_DNA"/>
</dbReference>
<evidence type="ECO:0000313" key="11">
    <source>
        <dbReference type="EMBL" id="KAK9737178.1"/>
    </source>
</evidence>
<protein>
    <submittedName>
        <fullName evidence="11">7tm Odorant receptor</fullName>
    </submittedName>
</protein>
<dbReference type="PANTHER" id="PTHR21137">
    <property type="entry name" value="ODORANT RECEPTOR"/>
    <property type="match status" value="1"/>
</dbReference>
<gene>
    <name evidence="11" type="ORF">QE152_g10881</name>
</gene>
<feature type="transmembrane region" description="Helical" evidence="10">
    <location>
        <begin position="201"/>
        <end position="226"/>
    </location>
</feature>
<dbReference type="Proteomes" id="UP001458880">
    <property type="component" value="Unassembled WGS sequence"/>
</dbReference>
<dbReference type="InterPro" id="IPR004117">
    <property type="entry name" value="7tm6_olfct_rcpt"/>
</dbReference>
<dbReference type="GO" id="GO:0005886">
    <property type="term" value="C:plasma membrane"/>
    <property type="evidence" value="ECO:0007669"/>
    <property type="project" value="UniProtKB-SubCell"/>
</dbReference>
<evidence type="ECO:0000256" key="4">
    <source>
        <dbReference type="ARBA" id="ARBA00022692"/>
    </source>
</evidence>
<name>A0AAW1LT48_POPJA</name>
<keyword evidence="3" id="KW-0716">Sensory transduction</keyword>
<keyword evidence="2" id="KW-1003">Cell membrane</keyword>
<evidence type="ECO:0000256" key="9">
    <source>
        <dbReference type="ARBA" id="ARBA00023224"/>
    </source>
</evidence>
<feature type="transmembrane region" description="Helical" evidence="10">
    <location>
        <begin position="296"/>
        <end position="315"/>
    </location>
</feature>
<keyword evidence="4 10" id="KW-0812">Transmembrane</keyword>
<evidence type="ECO:0000256" key="2">
    <source>
        <dbReference type="ARBA" id="ARBA00022475"/>
    </source>
</evidence>
<evidence type="ECO:0000256" key="10">
    <source>
        <dbReference type="SAM" id="Phobius"/>
    </source>
</evidence>
<organism evidence="11 12">
    <name type="scientific">Popillia japonica</name>
    <name type="common">Japanese beetle</name>
    <dbReference type="NCBI Taxonomy" id="7064"/>
    <lineage>
        <taxon>Eukaryota</taxon>
        <taxon>Metazoa</taxon>
        <taxon>Ecdysozoa</taxon>
        <taxon>Arthropoda</taxon>
        <taxon>Hexapoda</taxon>
        <taxon>Insecta</taxon>
        <taxon>Pterygota</taxon>
        <taxon>Neoptera</taxon>
        <taxon>Endopterygota</taxon>
        <taxon>Coleoptera</taxon>
        <taxon>Polyphaga</taxon>
        <taxon>Scarabaeiformia</taxon>
        <taxon>Scarabaeidae</taxon>
        <taxon>Rutelinae</taxon>
        <taxon>Popillia</taxon>
    </lineage>
</organism>
<keyword evidence="7 10" id="KW-0472">Membrane</keyword>
<evidence type="ECO:0000256" key="5">
    <source>
        <dbReference type="ARBA" id="ARBA00022725"/>
    </source>
</evidence>
<keyword evidence="6 10" id="KW-1133">Transmembrane helix</keyword>
<evidence type="ECO:0000256" key="3">
    <source>
        <dbReference type="ARBA" id="ARBA00022606"/>
    </source>
</evidence>
<reference evidence="11 12" key="1">
    <citation type="journal article" date="2024" name="BMC Genomics">
        <title>De novo assembly and annotation of Popillia japonica's genome with initial clues to its potential as an invasive pest.</title>
        <authorList>
            <person name="Cucini C."/>
            <person name="Boschi S."/>
            <person name="Funari R."/>
            <person name="Cardaioli E."/>
            <person name="Iannotti N."/>
            <person name="Marturano G."/>
            <person name="Paoli F."/>
            <person name="Bruttini M."/>
            <person name="Carapelli A."/>
            <person name="Frati F."/>
            <person name="Nardi F."/>
        </authorList>
    </citation>
    <scope>NUCLEOTIDE SEQUENCE [LARGE SCALE GENOMIC DNA]</scope>
    <source>
        <strain evidence="11">DMR45628</strain>
    </source>
</reference>
<comment type="subcellular location">
    <subcellularLocation>
        <location evidence="1">Cell membrane</location>
        <topology evidence="1">Multi-pass membrane protein</topology>
    </subcellularLocation>
</comment>
<evidence type="ECO:0000256" key="6">
    <source>
        <dbReference type="ARBA" id="ARBA00022989"/>
    </source>
</evidence>
<proteinExistence type="predicted"/>
<keyword evidence="8 11" id="KW-0675">Receptor</keyword>
<keyword evidence="5" id="KW-0552">Olfaction</keyword>